<dbReference type="GO" id="GO:0003824">
    <property type="term" value="F:catalytic activity"/>
    <property type="evidence" value="ECO:0007669"/>
    <property type="project" value="InterPro"/>
</dbReference>
<dbReference type="PRINTS" id="PR00412">
    <property type="entry name" value="EPOXHYDRLASE"/>
</dbReference>
<dbReference type="InterPro" id="IPR000639">
    <property type="entry name" value="Epox_hydrolase-like"/>
</dbReference>
<feature type="transmembrane region" description="Helical" evidence="1">
    <location>
        <begin position="22"/>
        <end position="41"/>
    </location>
</feature>
<dbReference type="Gene3D" id="3.40.50.1820">
    <property type="entry name" value="alpha/beta hydrolase"/>
    <property type="match status" value="1"/>
</dbReference>
<keyword evidence="1" id="KW-1133">Transmembrane helix</keyword>
<dbReference type="Pfam" id="PF00561">
    <property type="entry name" value="Abhydrolase_1"/>
    <property type="match status" value="1"/>
</dbReference>
<dbReference type="PANTHER" id="PTHR43433:SF5">
    <property type="entry name" value="AB HYDROLASE-1 DOMAIN-CONTAINING PROTEIN"/>
    <property type="match status" value="1"/>
</dbReference>
<keyword evidence="1" id="KW-0812">Transmembrane</keyword>
<dbReference type="RefSeq" id="WP_244180705.1">
    <property type="nucleotide sequence ID" value="NZ_PZZN01000003.1"/>
</dbReference>
<accession>A0A2T4YLW9</accession>
<comment type="caution">
    <text evidence="3">The sequence shown here is derived from an EMBL/GenBank/DDBJ whole genome shotgun (WGS) entry which is preliminary data.</text>
</comment>
<keyword evidence="4" id="KW-1185">Reference proteome</keyword>
<dbReference type="SUPFAM" id="SSF53474">
    <property type="entry name" value="alpha/beta-Hydrolases"/>
    <property type="match status" value="1"/>
</dbReference>
<dbReference type="InterPro" id="IPR050471">
    <property type="entry name" value="AB_hydrolase"/>
</dbReference>
<evidence type="ECO:0000313" key="4">
    <source>
        <dbReference type="Proteomes" id="UP000240996"/>
    </source>
</evidence>
<dbReference type="InterPro" id="IPR000073">
    <property type="entry name" value="AB_hydrolase_1"/>
</dbReference>
<feature type="domain" description="AB hydrolase-1" evidence="2">
    <location>
        <begin position="71"/>
        <end position="309"/>
    </location>
</feature>
<evidence type="ECO:0000256" key="1">
    <source>
        <dbReference type="SAM" id="Phobius"/>
    </source>
</evidence>
<dbReference type="PRINTS" id="PR00111">
    <property type="entry name" value="ABHYDROLASE"/>
</dbReference>
<name>A0A2T4YLW9_9SPHN</name>
<dbReference type="Proteomes" id="UP000240996">
    <property type="component" value="Unassembled WGS sequence"/>
</dbReference>
<evidence type="ECO:0000259" key="2">
    <source>
        <dbReference type="Pfam" id="PF00561"/>
    </source>
</evidence>
<dbReference type="AlphaFoldDB" id="A0A2T4YLW9"/>
<dbReference type="EMBL" id="PZZN01000003">
    <property type="protein sequence ID" value="PTM44407.1"/>
    <property type="molecule type" value="Genomic_DNA"/>
</dbReference>
<reference evidence="3 4" key="1">
    <citation type="submission" date="2018-04" db="EMBL/GenBank/DDBJ databases">
        <title>Genomic Encyclopedia of Type Strains, Phase III (KMG-III): the genomes of soil and plant-associated and newly described type strains.</title>
        <authorList>
            <person name="Whitman W."/>
        </authorList>
    </citation>
    <scope>NUCLEOTIDE SEQUENCE [LARGE SCALE GENOMIC DNA]</scope>
    <source>
        <strain evidence="3 4">NW12</strain>
    </source>
</reference>
<dbReference type="PANTHER" id="PTHR43433">
    <property type="entry name" value="HYDROLASE, ALPHA/BETA FOLD FAMILY PROTEIN"/>
    <property type="match status" value="1"/>
</dbReference>
<dbReference type="InterPro" id="IPR029058">
    <property type="entry name" value="AB_hydrolase_fold"/>
</dbReference>
<sequence length="328" mass="33787">MTHMNENYRAAPTPPRHPATRAAGLALGVVAGLVLFARLAANRAERRVPADGRFIDIDGRRMHYLERGTGPAIVMIHGLGGQMRNFGYALLDRLGADHRVILIDRPGSGYSAPIAQANIRAQAAHVAAFITAMGLDRPLVVGHSLGGAIALALALDHPRQVGGLALIAPLTQPLATVPQIVATRAIGTRAMRSALAWTVATPAALLARPSGARIVFAPDPVPDDFATRGGGALIGRPSAFAGAAADLAAANADLPAMVARYPSLSVPTAILFGRDDAVLDPLAHGQGLADAYPAAALTLVAGGHMIPVTRPDDVAAWLSTLTNPGAPV</sequence>
<protein>
    <submittedName>
        <fullName evidence="3">Pimeloyl-ACP methyl ester carboxylesterase</fullName>
    </submittedName>
</protein>
<organism evidence="3 4">
    <name type="scientific">Sphingomonas aerolata</name>
    <dbReference type="NCBI Taxonomy" id="185951"/>
    <lineage>
        <taxon>Bacteria</taxon>
        <taxon>Pseudomonadati</taxon>
        <taxon>Pseudomonadota</taxon>
        <taxon>Alphaproteobacteria</taxon>
        <taxon>Sphingomonadales</taxon>
        <taxon>Sphingomonadaceae</taxon>
        <taxon>Sphingomonas</taxon>
    </lineage>
</organism>
<gene>
    <name evidence="3" type="ORF">C8J24_2611</name>
</gene>
<keyword evidence="1" id="KW-0472">Membrane</keyword>
<proteinExistence type="predicted"/>
<evidence type="ECO:0000313" key="3">
    <source>
        <dbReference type="EMBL" id="PTM44407.1"/>
    </source>
</evidence>